<dbReference type="InterPro" id="IPR015517">
    <property type="entry name" value="dCMP_deaminase-rel"/>
</dbReference>
<dbReference type="AlphaFoldDB" id="A0A075FR38"/>
<dbReference type="InterPro" id="IPR016473">
    <property type="entry name" value="dCMP_deaminase"/>
</dbReference>
<dbReference type="InterPro" id="IPR002125">
    <property type="entry name" value="CMP_dCMP_dom"/>
</dbReference>
<dbReference type="PROSITE" id="PS51747">
    <property type="entry name" value="CYT_DCMP_DEAMINASES_2"/>
    <property type="match status" value="1"/>
</dbReference>
<keyword evidence="4 7" id="KW-0378">Hydrolase</keyword>
<organism evidence="7">
    <name type="scientific">uncultured marine group II/III euryarchaeote AD1000_20_A10</name>
    <dbReference type="NCBI Taxonomy" id="1457734"/>
    <lineage>
        <taxon>Archaea</taxon>
        <taxon>Methanobacteriati</taxon>
        <taxon>Methanobacteriota</taxon>
        <taxon>environmental samples</taxon>
    </lineage>
</organism>
<evidence type="ECO:0000256" key="4">
    <source>
        <dbReference type="ARBA" id="ARBA00022801"/>
    </source>
</evidence>
<dbReference type="PROSITE" id="PS00903">
    <property type="entry name" value="CYT_DCMP_DEAMINASES_1"/>
    <property type="match status" value="1"/>
</dbReference>
<comment type="similarity">
    <text evidence="2">Belongs to the cytidine and deoxycytidylate deaminase family.</text>
</comment>
<dbReference type="CDD" id="cd01286">
    <property type="entry name" value="deoxycytidylate_deaminase"/>
    <property type="match status" value="1"/>
</dbReference>
<dbReference type="InterPro" id="IPR016192">
    <property type="entry name" value="APOBEC/CMP_deaminase_Zn-bd"/>
</dbReference>
<dbReference type="InterPro" id="IPR016193">
    <property type="entry name" value="Cytidine_deaminase-like"/>
</dbReference>
<name>A0A075FR38_9EURY</name>
<keyword evidence="3" id="KW-0479">Metal-binding</keyword>
<dbReference type="SUPFAM" id="SSF53927">
    <property type="entry name" value="Cytidine deaminase-like"/>
    <property type="match status" value="1"/>
</dbReference>
<evidence type="ECO:0000259" key="6">
    <source>
        <dbReference type="PROSITE" id="PS51747"/>
    </source>
</evidence>
<evidence type="ECO:0000256" key="5">
    <source>
        <dbReference type="ARBA" id="ARBA00022833"/>
    </source>
</evidence>
<gene>
    <name evidence="7" type="primary">comEB</name>
</gene>
<evidence type="ECO:0000256" key="2">
    <source>
        <dbReference type="ARBA" id="ARBA00006576"/>
    </source>
</evidence>
<evidence type="ECO:0000256" key="1">
    <source>
        <dbReference type="ARBA" id="ARBA00001947"/>
    </source>
</evidence>
<accession>A0A075FR38</accession>
<comment type="cofactor">
    <cofactor evidence="1">
        <name>Zn(2+)</name>
        <dbReference type="ChEBI" id="CHEBI:29105"/>
    </cofactor>
</comment>
<proteinExistence type="inferred from homology"/>
<keyword evidence="5" id="KW-0862">Zinc</keyword>
<protein>
    <submittedName>
        <fullName evidence="7">dCMP deaminase (ComEB)</fullName>
        <ecNumber evidence="7">3.5.4.12</ecNumber>
    </submittedName>
</protein>
<dbReference type="GO" id="GO:0004132">
    <property type="term" value="F:dCMP deaminase activity"/>
    <property type="evidence" value="ECO:0007669"/>
    <property type="project" value="UniProtKB-EC"/>
</dbReference>
<dbReference type="Gene3D" id="3.40.140.10">
    <property type="entry name" value="Cytidine Deaminase, domain 2"/>
    <property type="match status" value="1"/>
</dbReference>
<dbReference type="PANTHER" id="PTHR11086:SF18">
    <property type="entry name" value="DEOXYCYTIDYLATE DEAMINASE"/>
    <property type="match status" value="1"/>
</dbReference>
<dbReference type="GO" id="GO:0005737">
    <property type="term" value="C:cytoplasm"/>
    <property type="evidence" value="ECO:0007669"/>
    <property type="project" value="TreeGrafter"/>
</dbReference>
<dbReference type="GO" id="GO:0006220">
    <property type="term" value="P:pyrimidine nucleotide metabolic process"/>
    <property type="evidence" value="ECO:0007669"/>
    <property type="project" value="InterPro"/>
</dbReference>
<sequence length="147" mass="16439">MRMSEKWDKRFLNLAAHISAWSKDPSTKVGCVVVGEDREIRSTGFNGFPRGIEDDPEKLADREQKYPLICHAEENAIMHAARTGVSLKGNTAYVTWPPCSRCTRSLIQAGVSEVVYPADIEVPERWQDDFGIATGMMREAGIIVRQA</sequence>
<dbReference type="GO" id="GO:0008270">
    <property type="term" value="F:zinc ion binding"/>
    <property type="evidence" value="ECO:0007669"/>
    <property type="project" value="InterPro"/>
</dbReference>
<dbReference type="PANTHER" id="PTHR11086">
    <property type="entry name" value="DEOXYCYTIDYLATE DEAMINASE-RELATED"/>
    <property type="match status" value="1"/>
</dbReference>
<dbReference type="InterPro" id="IPR035105">
    <property type="entry name" value="Deoxycytidylate_deaminase_dom"/>
</dbReference>
<evidence type="ECO:0000256" key="3">
    <source>
        <dbReference type="ARBA" id="ARBA00022723"/>
    </source>
</evidence>
<dbReference type="Pfam" id="PF00383">
    <property type="entry name" value="dCMP_cyt_deam_1"/>
    <property type="match status" value="1"/>
</dbReference>
<dbReference type="EMBL" id="KF900358">
    <property type="protein sequence ID" value="AIE92157.1"/>
    <property type="molecule type" value="Genomic_DNA"/>
</dbReference>
<dbReference type="PIRSF" id="PIRSF006019">
    <property type="entry name" value="dCMP_deaminase"/>
    <property type="match status" value="1"/>
</dbReference>
<feature type="domain" description="CMP/dCMP-type deaminase" evidence="6">
    <location>
        <begin position="6"/>
        <end position="129"/>
    </location>
</feature>
<evidence type="ECO:0000313" key="7">
    <source>
        <dbReference type="EMBL" id="AIE92157.1"/>
    </source>
</evidence>
<reference evidence="7" key="1">
    <citation type="journal article" date="2014" name="Genome Biol. Evol.">
        <title>Pangenome evidence for extensive interdomain horizontal transfer affecting lineage core and shell genes in uncultured planktonic thaumarchaeota and euryarchaeota.</title>
        <authorList>
            <person name="Deschamps P."/>
            <person name="Zivanovic Y."/>
            <person name="Moreira D."/>
            <person name="Rodriguez-Valera F."/>
            <person name="Lopez-Garcia P."/>
        </authorList>
    </citation>
    <scope>NUCLEOTIDE SEQUENCE</scope>
</reference>
<dbReference type="EC" id="3.5.4.12" evidence="7"/>